<dbReference type="AlphaFoldDB" id="S4YB23"/>
<dbReference type="STRING" id="1254432.SCE1572_47765"/>
<dbReference type="EMBL" id="CP003969">
    <property type="protein sequence ID" value="AGP41521.1"/>
    <property type="molecule type" value="Genomic_DNA"/>
</dbReference>
<organism evidence="2 3">
    <name type="scientific">Sorangium cellulosum So0157-2</name>
    <dbReference type="NCBI Taxonomy" id="1254432"/>
    <lineage>
        <taxon>Bacteria</taxon>
        <taxon>Pseudomonadati</taxon>
        <taxon>Myxococcota</taxon>
        <taxon>Polyangia</taxon>
        <taxon>Polyangiales</taxon>
        <taxon>Polyangiaceae</taxon>
        <taxon>Sorangium</taxon>
    </lineage>
</organism>
<dbReference type="RefSeq" id="WP_020741388.1">
    <property type="nucleotide sequence ID" value="NC_021658.1"/>
</dbReference>
<accession>S4YB23</accession>
<name>S4YB23_SORCE</name>
<evidence type="ECO:0000313" key="2">
    <source>
        <dbReference type="EMBL" id="AGP41521.1"/>
    </source>
</evidence>
<feature type="region of interest" description="Disordered" evidence="1">
    <location>
        <begin position="236"/>
        <end position="258"/>
    </location>
</feature>
<dbReference type="KEGG" id="scu:SCE1572_47765"/>
<dbReference type="HOGENOM" id="CLU_1077293_0_0_7"/>
<dbReference type="SUPFAM" id="SSF109709">
    <property type="entry name" value="KorB DNA-binding domain-like"/>
    <property type="match status" value="1"/>
</dbReference>
<protein>
    <submittedName>
        <fullName evidence="2">Uncharacterized protein</fullName>
    </submittedName>
</protein>
<sequence length="258" mass="28427">MRKDDREPKPSRAERALQKMTSALRKECDSIRKELAATGTEDAKVRHRLGALVNAIRKEPNKYGQGGVEQLARALGFDKTLLYRHAKVAECWSSSELSELLRRKSVTGLPISFSHLQLLVTVTTPKKRDEYVKTVLAEGLSVRDLKRRLNPAAVKASTKKSSQPDAEHALRGLQTTLEIWTDRVDLLEAEVLPTLGSAPPSLELRSKYEQALAQQQAFVERVNKLGAQIGAWLASGAEGTPDEAQNDANANEHATAAE</sequence>
<evidence type="ECO:0000313" key="3">
    <source>
        <dbReference type="Proteomes" id="UP000014803"/>
    </source>
</evidence>
<evidence type="ECO:0000256" key="1">
    <source>
        <dbReference type="SAM" id="MobiDB-lite"/>
    </source>
</evidence>
<dbReference type="Proteomes" id="UP000014803">
    <property type="component" value="Chromosome"/>
</dbReference>
<proteinExistence type="predicted"/>
<dbReference type="PATRIC" id="fig|1254432.3.peg.10792"/>
<reference evidence="2 3" key="1">
    <citation type="journal article" date="2013" name="Sci. Rep.">
        <title>Extraordinary expansion of a Sorangium cellulosum genome from an alkaline milieu.</title>
        <authorList>
            <person name="Han K."/>
            <person name="Li Z.F."/>
            <person name="Peng R."/>
            <person name="Zhu L.P."/>
            <person name="Zhou T."/>
            <person name="Wang L.G."/>
            <person name="Li S.G."/>
            <person name="Zhang X.B."/>
            <person name="Hu W."/>
            <person name="Wu Z.H."/>
            <person name="Qin N."/>
            <person name="Li Y.Z."/>
        </authorList>
    </citation>
    <scope>NUCLEOTIDE SEQUENCE [LARGE SCALE GENOMIC DNA]</scope>
    <source>
        <strain evidence="2 3">So0157-2</strain>
    </source>
</reference>
<gene>
    <name evidence="2" type="ORF">SCE1572_47765</name>
</gene>
<dbReference type="eggNOG" id="COG4804">
    <property type="taxonomic scope" value="Bacteria"/>
</dbReference>